<dbReference type="Pfam" id="PF07228">
    <property type="entry name" value="SpoIIE"/>
    <property type="match status" value="1"/>
</dbReference>
<dbReference type="GO" id="GO:0016791">
    <property type="term" value="F:phosphatase activity"/>
    <property type="evidence" value="ECO:0007669"/>
    <property type="project" value="TreeGrafter"/>
</dbReference>
<dbReference type="EMBL" id="BARV01005165">
    <property type="protein sequence ID" value="GAI11918.1"/>
    <property type="molecule type" value="Genomic_DNA"/>
</dbReference>
<dbReference type="InterPro" id="IPR052016">
    <property type="entry name" value="Bact_Sigma-Reg"/>
</dbReference>
<protein>
    <recommendedName>
        <fullName evidence="2">GAF domain-containing protein</fullName>
    </recommendedName>
</protein>
<comment type="caution">
    <text evidence="3">The sequence shown here is derived from an EMBL/GenBank/DDBJ whole genome shotgun (WGS) entry which is preliminary data.</text>
</comment>
<feature type="non-terminal residue" evidence="3">
    <location>
        <position position="251"/>
    </location>
</feature>
<name>X1KYY7_9ZZZZ</name>
<accession>X1KYY7</accession>
<dbReference type="SUPFAM" id="SSF55781">
    <property type="entry name" value="GAF domain-like"/>
    <property type="match status" value="1"/>
</dbReference>
<dbReference type="PANTHER" id="PTHR43156">
    <property type="entry name" value="STAGE II SPORULATION PROTEIN E-RELATED"/>
    <property type="match status" value="1"/>
</dbReference>
<dbReference type="PANTHER" id="PTHR43156:SF2">
    <property type="entry name" value="STAGE II SPORULATION PROTEIN E"/>
    <property type="match status" value="1"/>
</dbReference>
<evidence type="ECO:0000313" key="3">
    <source>
        <dbReference type="EMBL" id="GAI11918.1"/>
    </source>
</evidence>
<reference evidence="3" key="1">
    <citation type="journal article" date="2014" name="Front. Microbiol.">
        <title>High frequency of phylogenetically diverse reductive dehalogenase-homologous genes in deep subseafloor sedimentary metagenomes.</title>
        <authorList>
            <person name="Kawai M."/>
            <person name="Futagami T."/>
            <person name="Toyoda A."/>
            <person name="Takaki Y."/>
            <person name="Nishi S."/>
            <person name="Hori S."/>
            <person name="Arai W."/>
            <person name="Tsubouchi T."/>
            <person name="Morono Y."/>
            <person name="Uchiyama I."/>
            <person name="Ito T."/>
            <person name="Fujiyama A."/>
            <person name="Inagaki F."/>
            <person name="Takami H."/>
        </authorList>
    </citation>
    <scope>NUCLEOTIDE SEQUENCE</scope>
    <source>
        <strain evidence="3">Expedition CK06-06</strain>
    </source>
</reference>
<dbReference type="Pfam" id="PF13185">
    <property type="entry name" value="GAF_2"/>
    <property type="match status" value="1"/>
</dbReference>
<sequence>TLDINVVLDLCINTTVEVLEAKMGFIFLVDEKSHQLFLGSMAEFENEGVRPQSSPSGGSVEVVKRGELRLEQGKGIAGWVVKNKKPLLVNDVDTKELLSNPIYEDCGFEVKSILCVPLLLKDRVIGVIQICNKRKDGLFSREDQHLLVSFAVHAAIAIENAKLYQEVAEKERMKKELEIAHRLQTSLLPDNPPQIKGYQIAAISVPAKEVGGDFYDFIDVADNKIGLVIGDVAGKGLPAALFMALSRSFLR</sequence>
<dbReference type="AlphaFoldDB" id="X1KYY7"/>
<dbReference type="Gene3D" id="3.60.40.10">
    <property type="entry name" value="PPM-type phosphatase domain"/>
    <property type="match status" value="1"/>
</dbReference>
<dbReference type="SMART" id="SM00065">
    <property type="entry name" value="GAF"/>
    <property type="match status" value="1"/>
</dbReference>
<proteinExistence type="predicted"/>
<keyword evidence="1" id="KW-0378">Hydrolase</keyword>
<dbReference type="Gene3D" id="3.30.450.40">
    <property type="match status" value="1"/>
</dbReference>
<feature type="domain" description="GAF" evidence="2">
    <location>
        <begin position="3"/>
        <end position="168"/>
    </location>
</feature>
<dbReference type="InterPro" id="IPR029016">
    <property type="entry name" value="GAF-like_dom_sf"/>
</dbReference>
<evidence type="ECO:0000256" key="1">
    <source>
        <dbReference type="ARBA" id="ARBA00022801"/>
    </source>
</evidence>
<dbReference type="InterPro" id="IPR003018">
    <property type="entry name" value="GAF"/>
</dbReference>
<feature type="non-terminal residue" evidence="3">
    <location>
        <position position="1"/>
    </location>
</feature>
<dbReference type="InterPro" id="IPR036457">
    <property type="entry name" value="PPM-type-like_dom_sf"/>
</dbReference>
<organism evidence="3">
    <name type="scientific">marine sediment metagenome</name>
    <dbReference type="NCBI Taxonomy" id="412755"/>
    <lineage>
        <taxon>unclassified sequences</taxon>
        <taxon>metagenomes</taxon>
        <taxon>ecological metagenomes</taxon>
    </lineage>
</organism>
<evidence type="ECO:0000259" key="2">
    <source>
        <dbReference type="SMART" id="SM00065"/>
    </source>
</evidence>
<gene>
    <name evidence="3" type="ORF">S06H3_10913</name>
</gene>
<dbReference type="InterPro" id="IPR001932">
    <property type="entry name" value="PPM-type_phosphatase-like_dom"/>
</dbReference>